<evidence type="ECO:0000313" key="3">
    <source>
        <dbReference type="Proteomes" id="UP000249065"/>
    </source>
</evidence>
<keyword evidence="3" id="KW-1185">Reference proteome</keyword>
<organism evidence="2 3">
    <name type="scientific">Roseicella frigidaeris</name>
    <dbReference type="NCBI Taxonomy" id="2230885"/>
    <lineage>
        <taxon>Bacteria</taxon>
        <taxon>Pseudomonadati</taxon>
        <taxon>Pseudomonadota</taxon>
        <taxon>Alphaproteobacteria</taxon>
        <taxon>Acetobacterales</taxon>
        <taxon>Roseomonadaceae</taxon>
        <taxon>Roseicella</taxon>
    </lineage>
</organism>
<evidence type="ECO:0000313" key="2">
    <source>
        <dbReference type="EMBL" id="RAI57735.1"/>
    </source>
</evidence>
<feature type="signal peptide" evidence="1">
    <location>
        <begin position="1"/>
        <end position="32"/>
    </location>
</feature>
<proteinExistence type="predicted"/>
<dbReference type="AlphaFoldDB" id="A0A327M5N3"/>
<protein>
    <recommendedName>
        <fullName evidence="4">Tat pathway signal protein</fullName>
    </recommendedName>
</protein>
<name>A0A327M5N3_9PROT</name>
<evidence type="ECO:0000256" key="1">
    <source>
        <dbReference type="SAM" id="SignalP"/>
    </source>
</evidence>
<accession>A0A327M5N3</accession>
<feature type="chain" id="PRO_5016456216" description="Tat pathway signal protein" evidence="1">
    <location>
        <begin position="33"/>
        <end position="212"/>
    </location>
</feature>
<dbReference type="Proteomes" id="UP000249065">
    <property type="component" value="Unassembled WGS sequence"/>
</dbReference>
<dbReference type="EMBL" id="QLIX01000014">
    <property type="protein sequence ID" value="RAI57735.1"/>
    <property type="molecule type" value="Genomic_DNA"/>
</dbReference>
<comment type="caution">
    <text evidence="2">The sequence shown here is derived from an EMBL/GenBank/DDBJ whole genome shotgun (WGS) entry which is preliminary data.</text>
</comment>
<sequence length="212" mass="22401">MASVHPPLSPRPARPGFLLLALVLLPAASAWAQSGDPSFRVVNNSLKVVNEVYASPVSAPGWGHDRLGADVVPPGGRQLIRLPGGDCLYDVRVVYQQGGAEERRGLDACGLADLVLGGGGAAARNAPQGNPSFNLVNRGERAIGEVYAFPVSAQGWGPERLGEGNLVQPGQSVPVQLPRGECLYNLRWVWLGGKVEERRNLNACGATNVVVR</sequence>
<evidence type="ECO:0008006" key="4">
    <source>
        <dbReference type="Google" id="ProtNLM"/>
    </source>
</evidence>
<keyword evidence="1" id="KW-0732">Signal</keyword>
<gene>
    <name evidence="2" type="ORF">DOO78_17090</name>
</gene>
<dbReference type="RefSeq" id="WP_111471078.1">
    <property type="nucleotide sequence ID" value="NZ_QLIX01000014.1"/>
</dbReference>
<reference evidence="3" key="1">
    <citation type="submission" date="2018-06" db="EMBL/GenBank/DDBJ databases">
        <authorList>
            <person name="Khan S.A."/>
        </authorList>
    </citation>
    <scope>NUCLEOTIDE SEQUENCE [LARGE SCALE GENOMIC DNA]</scope>
    <source>
        <strain evidence="3">DB-1506</strain>
    </source>
</reference>